<protein>
    <submittedName>
        <fullName evidence="2">Uncharacterized protein</fullName>
    </submittedName>
</protein>
<reference evidence="2 3" key="1">
    <citation type="journal article" date="2019" name="Sci. Rep.">
        <title>A high-quality genome of Eragrostis curvula grass provides insights into Poaceae evolution and supports new strategies to enhance forage quality.</title>
        <authorList>
            <person name="Carballo J."/>
            <person name="Santos B.A.C.M."/>
            <person name="Zappacosta D."/>
            <person name="Garbus I."/>
            <person name="Selva J.P."/>
            <person name="Gallo C.A."/>
            <person name="Diaz A."/>
            <person name="Albertini E."/>
            <person name="Caccamo M."/>
            <person name="Echenique V."/>
        </authorList>
    </citation>
    <scope>NUCLEOTIDE SEQUENCE [LARGE SCALE GENOMIC DNA]</scope>
    <source>
        <strain evidence="3">cv. Victoria</strain>
        <tissue evidence="2">Leaf</tissue>
    </source>
</reference>
<comment type="caution">
    <text evidence="2">The sequence shown here is derived from an EMBL/GenBank/DDBJ whole genome shotgun (WGS) entry which is preliminary data.</text>
</comment>
<dbReference type="EMBL" id="RWGY01000004">
    <property type="protein sequence ID" value="TVU45861.1"/>
    <property type="molecule type" value="Genomic_DNA"/>
</dbReference>
<proteinExistence type="predicted"/>
<dbReference type="PANTHER" id="PTHR36480">
    <property type="entry name" value="OS06G0118900 PROTEIN-RELATED"/>
    <property type="match status" value="1"/>
</dbReference>
<dbReference type="AlphaFoldDB" id="A0A5J9WCZ2"/>
<keyword evidence="1" id="KW-0812">Transmembrane</keyword>
<dbReference type="Gramene" id="TVU45861">
    <property type="protein sequence ID" value="TVU45861"/>
    <property type="gene ID" value="EJB05_05366"/>
</dbReference>
<evidence type="ECO:0000313" key="3">
    <source>
        <dbReference type="Proteomes" id="UP000324897"/>
    </source>
</evidence>
<feature type="non-terminal residue" evidence="2">
    <location>
        <position position="1"/>
    </location>
</feature>
<evidence type="ECO:0000313" key="2">
    <source>
        <dbReference type="EMBL" id="TVU45861.1"/>
    </source>
</evidence>
<evidence type="ECO:0000256" key="1">
    <source>
        <dbReference type="SAM" id="Phobius"/>
    </source>
</evidence>
<dbReference type="Proteomes" id="UP000324897">
    <property type="component" value="Chromosome 5"/>
</dbReference>
<gene>
    <name evidence="2" type="ORF">EJB05_05366</name>
</gene>
<dbReference type="PANTHER" id="PTHR36480:SF10">
    <property type="entry name" value="LATE EMBRYOGENESIS ABUNDANT PROTEIN LEA-2 SUBGROUP DOMAIN-CONTAINING PROTEIN"/>
    <property type="match status" value="1"/>
</dbReference>
<accession>A0A5J9WCZ2</accession>
<dbReference type="OrthoDB" id="670301at2759"/>
<feature type="transmembrane region" description="Helical" evidence="1">
    <location>
        <begin position="161"/>
        <end position="183"/>
    </location>
</feature>
<keyword evidence="3" id="KW-1185">Reference proteome</keyword>
<sequence>MLGCSDCQYSAHTRMLATLPGGCIVLRLTSAGTHPCRGAVPYLGAQGAVVHRHAGASVVGHEGERVVQGVLFPDFVARGRSVLDGEEDVCGGEADGDGGRDGVHHQASYQGYKDDVPVVPFSGRRDTNRHGRFLEAPLKSNNRHGDDGEHTRFPCLVMVRYVVAAAVTMLTVAVIMLVIHAVLRSEDVHLSVNNGYIGADSLAIVHYARPDPDLAGPDSPDDYYDYVNGPLPKECFLGCSGGGEGGHRQPATQFTLHKASTTNLRVILISSNPSGRTKIDCSSTTVSLIDMQSPYKQIGPTLTLKNFTVLPQTTITMQQRLKITDTTYIWDNYGGEVRFSVKMQVSATVTSFPLGKPHTKQQNYTCQPVTVGLIDDEASFATDQVDCRAS</sequence>
<organism evidence="2 3">
    <name type="scientific">Eragrostis curvula</name>
    <name type="common">weeping love grass</name>
    <dbReference type="NCBI Taxonomy" id="38414"/>
    <lineage>
        <taxon>Eukaryota</taxon>
        <taxon>Viridiplantae</taxon>
        <taxon>Streptophyta</taxon>
        <taxon>Embryophyta</taxon>
        <taxon>Tracheophyta</taxon>
        <taxon>Spermatophyta</taxon>
        <taxon>Magnoliopsida</taxon>
        <taxon>Liliopsida</taxon>
        <taxon>Poales</taxon>
        <taxon>Poaceae</taxon>
        <taxon>PACMAD clade</taxon>
        <taxon>Chloridoideae</taxon>
        <taxon>Eragrostideae</taxon>
        <taxon>Eragrostidinae</taxon>
        <taxon>Eragrostis</taxon>
    </lineage>
</organism>
<name>A0A5J9WCZ2_9POAL</name>
<keyword evidence="1" id="KW-1133">Transmembrane helix</keyword>
<keyword evidence="1" id="KW-0472">Membrane</keyword>